<keyword evidence="6" id="KW-0670">Pyruvate</keyword>
<organism evidence="6 7">
    <name type="scientific">Actinacidiphila yanglinensis</name>
    <dbReference type="NCBI Taxonomy" id="310779"/>
    <lineage>
        <taxon>Bacteria</taxon>
        <taxon>Bacillati</taxon>
        <taxon>Actinomycetota</taxon>
        <taxon>Actinomycetes</taxon>
        <taxon>Kitasatosporales</taxon>
        <taxon>Streptomycetaceae</taxon>
        <taxon>Actinacidiphila</taxon>
    </lineage>
</organism>
<dbReference type="InterPro" id="IPR029061">
    <property type="entry name" value="THDP-binding"/>
</dbReference>
<dbReference type="Proteomes" id="UP000236754">
    <property type="component" value="Unassembled WGS sequence"/>
</dbReference>
<proteinExistence type="inferred from homology"/>
<comment type="catalytic activity">
    <reaction evidence="4">
        <text>N(6)-[(R)-lipoyl]-L-lysyl-[protein] + 3-methyl-2-oxobutanoate + H(+) = N(6)-[(R)-S(8)-2-methylpropanoyldihydrolipoyl]-L-lysyl-[protein] + CO2</text>
        <dbReference type="Rhea" id="RHEA:13457"/>
        <dbReference type="Rhea" id="RHEA-COMP:10474"/>
        <dbReference type="Rhea" id="RHEA-COMP:10497"/>
        <dbReference type="ChEBI" id="CHEBI:11851"/>
        <dbReference type="ChEBI" id="CHEBI:15378"/>
        <dbReference type="ChEBI" id="CHEBI:16526"/>
        <dbReference type="ChEBI" id="CHEBI:83099"/>
        <dbReference type="ChEBI" id="CHEBI:83142"/>
        <dbReference type="EC" id="1.2.4.4"/>
    </reaction>
</comment>
<dbReference type="EC" id="1.2.4.4" evidence="4"/>
<evidence type="ECO:0000313" key="6">
    <source>
        <dbReference type="EMBL" id="SEF52519.1"/>
    </source>
</evidence>
<comment type="similarity">
    <text evidence="4">Belongs to the BCKDHA family.</text>
</comment>
<comment type="function">
    <text evidence="4">The branched-chain alpha-keto dehydrogenase complex catalyzes the overall conversion of alpha-keto acids to acyl-CoA and CO(2). It contains multiple copies of three enzymatic components: branched-chain alpha-keto acid decarboxylase (E1), lipoamide acyltransferase (E2) and lipoamide dehydrogenase (E3).</text>
</comment>
<dbReference type="GO" id="GO:0009083">
    <property type="term" value="P:branched-chain amino acid catabolic process"/>
    <property type="evidence" value="ECO:0007669"/>
    <property type="project" value="TreeGrafter"/>
</dbReference>
<keyword evidence="3 4" id="KW-0786">Thiamine pyrophosphate</keyword>
<evidence type="ECO:0000256" key="3">
    <source>
        <dbReference type="ARBA" id="ARBA00023052"/>
    </source>
</evidence>
<protein>
    <recommendedName>
        <fullName evidence="4">2-oxoisovalerate dehydrogenase subunit alpha</fullName>
        <ecNumber evidence="4">1.2.4.4</ecNumber>
    </recommendedName>
    <alternativeName>
        <fullName evidence="4">Branched-chain alpha-keto acid dehydrogenase E1 component alpha chain</fullName>
    </alternativeName>
</protein>
<keyword evidence="2 4" id="KW-0560">Oxidoreductase</keyword>
<feature type="domain" description="Dehydrogenase E1 component" evidence="5">
    <location>
        <begin position="23"/>
        <end position="294"/>
    </location>
</feature>
<evidence type="ECO:0000256" key="2">
    <source>
        <dbReference type="ARBA" id="ARBA00023002"/>
    </source>
</evidence>
<comment type="cofactor">
    <cofactor evidence="1 4">
        <name>thiamine diphosphate</name>
        <dbReference type="ChEBI" id="CHEBI:58937"/>
    </cofactor>
</comment>
<gene>
    <name evidence="6" type="ORF">SAMN05216223_101225</name>
</gene>
<evidence type="ECO:0000256" key="1">
    <source>
        <dbReference type="ARBA" id="ARBA00001964"/>
    </source>
</evidence>
<dbReference type="CDD" id="cd02000">
    <property type="entry name" value="TPP_E1_PDC_ADC_BCADC"/>
    <property type="match status" value="1"/>
</dbReference>
<reference evidence="6 7" key="1">
    <citation type="submission" date="2016-10" db="EMBL/GenBank/DDBJ databases">
        <authorList>
            <person name="de Groot N.N."/>
        </authorList>
    </citation>
    <scope>NUCLEOTIDE SEQUENCE [LARGE SCALE GENOMIC DNA]</scope>
    <source>
        <strain evidence="6 7">CGMCC 4.2023</strain>
    </source>
</reference>
<evidence type="ECO:0000259" key="5">
    <source>
        <dbReference type="Pfam" id="PF00676"/>
    </source>
</evidence>
<dbReference type="InterPro" id="IPR050771">
    <property type="entry name" value="Alpha-ketoacid_DH_E1_comp"/>
</dbReference>
<evidence type="ECO:0000256" key="4">
    <source>
        <dbReference type="RuleBase" id="RU365014"/>
    </source>
</evidence>
<dbReference type="Gene3D" id="3.40.50.970">
    <property type="match status" value="1"/>
</dbReference>
<keyword evidence="7" id="KW-1185">Reference proteome</keyword>
<dbReference type="InterPro" id="IPR001017">
    <property type="entry name" value="DH_E1"/>
</dbReference>
<dbReference type="PANTHER" id="PTHR43380:SF1">
    <property type="entry name" value="2-OXOISOVALERATE DEHYDROGENASE SUBUNIT ALPHA, MITOCHONDRIAL"/>
    <property type="match status" value="1"/>
</dbReference>
<evidence type="ECO:0000313" key="7">
    <source>
        <dbReference type="Proteomes" id="UP000236754"/>
    </source>
</evidence>
<dbReference type="Pfam" id="PF00676">
    <property type="entry name" value="E1_dh"/>
    <property type="match status" value="1"/>
</dbReference>
<dbReference type="EMBL" id="FNVU01000001">
    <property type="protein sequence ID" value="SEF52519.1"/>
    <property type="molecule type" value="Genomic_DNA"/>
</dbReference>
<dbReference type="PANTHER" id="PTHR43380">
    <property type="entry name" value="2-OXOISOVALERATE DEHYDROGENASE SUBUNIT ALPHA, MITOCHONDRIAL"/>
    <property type="match status" value="1"/>
</dbReference>
<name>A0A1H5SPM5_9ACTN</name>
<accession>A0A1H5SPM5</accession>
<dbReference type="AlphaFoldDB" id="A0A1H5SPM5"/>
<dbReference type="GO" id="GO:0003863">
    <property type="term" value="F:branched-chain 2-oxo acid dehydrogenase activity"/>
    <property type="evidence" value="ECO:0007669"/>
    <property type="project" value="UniProtKB-EC"/>
</dbReference>
<sequence length="303" mass="33007">MVLKSESAHATDPDDDTRRSLLRHMLVVRGLDEEAHRLQKQGSIDLWASCQGQEAAQVGSALAVGPDPAVFPSYREHAVALLRGVAPDELMAQWAGRTFCGWDPHRVRFFPYTLVLAAQTLHAVGYSIGQRLQGREDFVVVYIGDGATSEGDMSEAMNLAAVESASVLFVCQNNGWAISKPAEEQMRTSLAERARGFGIASARLPGDDPEAVFSACARAAAHIRGERAPYLVEIQVGRIQGHTTSDAQEAYRTPDDLARTRAADPVTAYAARLSDRGLVDSAWLDGVDAEVREMRELLVKEYA</sequence>
<dbReference type="GO" id="GO:0000287">
    <property type="term" value="F:magnesium ion binding"/>
    <property type="evidence" value="ECO:0007669"/>
    <property type="project" value="UniProtKB-ARBA"/>
</dbReference>
<dbReference type="SUPFAM" id="SSF52518">
    <property type="entry name" value="Thiamin diphosphate-binding fold (THDP-binding)"/>
    <property type="match status" value="1"/>
</dbReference>